<evidence type="ECO:0000256" key="2">
    <source>
        <dbReference type="ARBA" id="ARBA00022741"/>
    </source>
</evidence>
<evidence type="ECO:0000256" key="9">
    <source>
        <dbReference type="ARBA" id="ARBA00034808"/>
    </source>
</evidence>
<comment type="similarity">
    <text evidence="1">Belongs to the helicase family. UvrD subfamily.</text>
</comment>
<dbReference type="SUPFAM" id="SSF52540">
    <property type="entry name" value="P-loop containing nucleoside triphosphate hydrolases"/>
    <property type="match status" value="1"/>
</dbReference>
<dbReference type="AlphaFoldDB" id="A0A451D988"/>
<evidence type="ECO:0000259" key="14">
    <source>
        <dbReference type="PROSITE" id="PS51217"/>
    </source>
</evidence>
<dbReference type="PANTHER" id="PTHR11070">
    <property type="entry name" value="UVRD / RECB / PCRA DNA HELICASE FAMILY MEMBER"/>
    <property type="match status" value="1"/>
</dbReference>
<dbReference type="InterPro" id="IPR027417">
    <property type="entry name" value="P-loop_NTPase"/>
</dbReference>
<keyword evidence="4 12" id="KW-0347">Helicase</keyword>
<comment type="catalytic activity">
    <reaction evidence="11">
        <text>ATP + H2O = ADP + phosphate + H(+)</text>
        <dbReference type="Rhea" id="RHEA:13065"/>
        <dbReference type="ChEBI" id="CHEBI:15377"/>
        <dbReference type="ChEBI" id="CHEBI:15378"/>
        <dbReference type="ChEBI" id="CHEBI:30616"/>
        <dbReference type="ChEBI" id="CHEBI:43474"/>
        <dbReference type="ChEBI" id="CHEBI:456216"/>
        <dbReference type="EC" id="5.6.2.4"/>
    </reaction>
</comment>
<evidence type="ECO:0000256" key="10">
    <source>
        <dbReference type="ARBA" id="ARBA00034923"/>
    </source>
</evidence>
<dbReference type="OrthoDB" id="9806690at2"/>
<evidence type="ECO:0000256" key="4">
    <source>
        <dbReference type="ARBA" id="ARBA00022806"/>
    </source>
</evidence>
<dbReference type="GO" id="GO:0000725">
    <property type="term" value="P:recombinational repair"/>
    <property type="evidence" value="ECO:0007669"/>
    <property type="project" value="TreeGrafter"/>
</dbReference>
<evidence type="ECO:0000256" key="11">
    <source>
        <dbReference type="ARBA" id="ARBA00048988"/>
    </source>
</evidence>
<dbReference type="InterPro" id="IPR014016">
    <property type="entry name" value="UvrD-like_ATP-bd"/>
</dbReference>
<accession>A0A451D988</accession>
<dbReference type="InterPro" id="IPR000212">
    <property type="entry name" value="DNA_helicase_UvrD/REP"/>
</dbReference>
<evidence type="ECO:0000313" key="15">
    <source>
        <dbReference type="EMBL" id="VFP82858.1"/>
    </source>
</evidence>
<evidence type="ECO:0000256" key="8">
    <source>
        <dbReference type="ARBA" id="ARBA00034617"/>
    </source>
</evidence>
<keyword evidence="5 12" id="KW-0067">ATP-binding</keyword>
<dbReference type="Gene3D" id="1.10.486.10">
    <property type="entry name" value="PCRA, domain 4"/>
    <property type="match status" value="1"/>
</dbReference>
<evidence type="ECO:0000256" key="1">
    <source>
        <dbReference type="ARBA" id="ARBA00009922"/>
    </source>
</evidence>
<dbReference type="EC" id="5.6.2.4" evidence="9"/>
<feature type="domain" description="UvrD-like helicase ATP-binding" evidence="13">
    <location>
        <begin position="8"/>
        <end position="286"/>
    </location>
</feature>
<evidence type="ECO:0000256" key="6">
    <source>
        <dbReference type="ARBA" id="ARBA00023125"/>
    </source>
</evidence>
<dbReference type="Proteomes" id="UP000294368">
    <property type="component" value="Chromosome"/>
</dbReference>
<reference evidence="15 16" key="1">
    <citation type="submission" date="2019-02" db="EMBL/GenBank/DDBJ databases">
        <authorList>
            <person name="Manzano-Marin A."/>
            <person name="Manzano-Marin A."/>
        </authorList>
    </citation>
    <scope>NUCLEOTIDE SEQUENCE [LARGE SCALE GENOMIC DNA]</scope>
    <source>
        <strain evidence="15 16">ErCikochiana</strain>
    </source>
</reference>
<proteinExistence type="inferred from homology"/>
<name>A0A451D988_9GAMM</name>
<sequence length="724" mass="83160">MNVNNLALCLNHQQRAAVFAPRTNFLVLAGAGSGKTRVLVYRIAWLIEVEKCSPQSILAVTFTNKAAEEMRERLRELIGALQSSMWIGTFHSLSHRFLCSHHLMANLSKDFQIIDTEDQIRLLRRLIHSMNLDLKQWTPRQSLRYINLKKDKGLRPSHIAGLACPIEKTWLHIYQAYQAACDRLGLVDFTELLLRICELWRNNPDVLEYYHRTFTNILVDEFQDTNHMQYNWIRTISGKSSHVMIVGDDDQSIYGWRGAKRSNMKSFLKDFGLATVMRLERNYRSTCHILEAANILIANNNSRFGKQLWTEVTDGELITIYCALNAFDEACFVADRMQEWVQNGGVLSECAVLYRNNSQSLEIEKVLSQRGIIYQIYGGMRFFQRQEIKDVLAYLRLIANRNDDISFERVVNTPPRGIGAGTLEVVRQLARECDLPFWESTKILLKKKVFASRASCVSLRRFLELIDLLDSVTHSMPLSVQIERVLQDSGLWLMYAQKRDEHDKRRMENLEELIHTTRQYDSDFCDDGSVSPLPVFLAQSILEAGERSAHKIQDAVQLMTMHASKGLEFAQVFIVGMEEGIFPGQISLNEEGGLEEERRLAYVGITRAMIKLTLTHAINRRLYGKEVCHEPSRFISELPSRCIAKVRYSERDSQRLHYTSTDINATGIMNDSNLQIAQRVQHATFGLGTVMNTIGCGEQKRMQVNFDHYGVKWLLAAYAKLDVR</sequence>
<keyword evidence="6" id="KW-0238">DNA-binding</keyword>
<dbReference type="InterPro" id="IPR013986">
    <property type="entry name" value="DExx_box_DNA_helicase_dom_sf"/>
</dbReference>
<keyword evidence="3 12" id="KW-0378">Hydrolase</keyword>
<dbReference type="GO" id="GO:0005829">
    <property type="term" value="C:cytosol"/>
    <property type="evidence" value="ECO:0007669"/>
    <property type="project" value="TreeGrafter"/>
</dbReference>
<comment type="catalytic activity">
    <reaction evidence="8">
        <text>Couples ATP hydrolysis with the unwinding of duplex DNA by translocating in the 3'-5' direction.</text>
        <dbReference type="EC" id="5.6.2.4"/>
    </reaction>
</comment>
<dbReference type="CDD" id="cd17932">
    <property type="entry name" value="DEXQc_UvrD"/>
    <property type="match status" value="1"/>
</dbReference>
<dbReference type="PROSITE" id="PS51217">
    <property type="entry name" value="UVRD_HELICASE_CTER"/>
    <property type="match status" value="1"/>
</dbReference>
<evidence type="ECO:0000256" key="7">
    <source>
        <dbReference type="ARBA" id="ARBA00023235"/>
    </source>
</evidence>
<dbReference type="InterPro" id="IPR014017">
    <property type="entry name" value="DNA_helicase_UvrD-like_C"/>
</dbReference>
<dbReference type="EMBL" id="LR217715">
    <property type="protein sequence ID" value="VFP82858.1"/>
    <property type="molecule type" value="Genomic_DNA"/>
</dbReference>
<dbReference type="GO" id="GO:0005524">
    <property type="term" value="F:ATP binding"/>
    <property type="evidence" value="ECO:0007669"/>
    <property type="project" value="UniProtKB-UniRule"/>
</dbReference>
<dbReference type="GO" id="GO:0003677">
    <property type="term" value="F:DNA binding"/>
    <property type="evidence" value="ECO:0007669"/>
    <property type="project" value="UniProtKB-KW"/>
</dbReference>
<dbReference type="NCBIfam" id="NF008743">
    <property type="entry name" value="PRK11773.1"/>
    <property type="match status" value="1"/>
</dbReference>
<evidence type="ECO:0000259" key="13">
    <source>
        <dbReference type="PROSITE" id="PS51198"/>
    </source>
</evidence>
<evidence type="ECO:0000313" key="16">
    <source>
        <dbReference type="Proteomes" id="UP000294368"/>
    </source>
</evidence>
<dbReference type="Pfam" id="PF13361">
    <property type="entry name" value="UvrD_C"/>
    <property type="match status" value="1"/>
</dbReference>
<dbReference type="GO" id="GO:0033202">
    <property type="term" value="C:DNA helicase complex"/>
    <property type="evidence" value="ECO:0007669"/>
    <property type="project" value="TreeGrafter"/>
</dbReference>
<feature type="domain" description="UvrD-like helicase C-terminal" evidence="14">
    <location>
        <begin position="287"/>
        <end position="566"/>
    </location>
</feature>
<protein>
    <recommendedName>
        <fullName evidence="9">DNA 3'-5' helicase</fullName>
        <ecNumber evidence="9">5.6.2.4</ecNumber>
    </recommendedName>
    <alternativeName>
        <fullName evidence="10">DNA 3'-5' helicase II</fullName>
    </alternativeName>
</protein>
<dbReference type="FunFam" id="1.10.10.160:FF:000002">
    <property type="entry name" value="DNA helicase"/>
    <property type="match status" value="1"/>
</dbReference>
<dbReference type="GO" id="GO:0043138">
    <property type="term" value="F:3'-5' DNA helicase activity"/>
    <property type="evidence" value="ECO:0007669"/>
    <property type="project" value="UniProtKB-EC"/>
</dbReference>
<evidence type="ECO:0000256" key="3">
    <source>
        <dbReference type="ARBA" id="ARBA00022801"/>
    </source>
</evidence>
<organism evidence="15 16">
    <name type="scientific">Candidatus Erwinia haradaeae</name>
    <dbReference type="NCBI Taxonomy" id="1922217"/>
    <lineage>
        <taxon>Bacteria</taxon>
        <taxon>Pseudomonadati</taxon>
        <taxon>Pseudomonadota</taxon>
        <taxon>Gammaproteobacteria</taxon>
        <taxon>Enterobacterales</taxon>
        <taxon>Erwiniaceae</taxon>
        <taxon>Erwinia</taxon>
    </lineage>
</organism>
<evidence type="ECO:0000256" key="12">
    <source>
        <dbReference type="PROSITE-ProRule" id="PRU00560"/>
    </source>
</evidence>
<keyword evidence="2 12" id="KW-0547">Nucleotide-binding</keyword>
<dbReference type="PROSITE" id="PS51198">
    <property type="entry name" value="UVRD_HELICASE_ATP_BIND"/>
    <property type="match status" value="1"/>
</dbReference>
<dbReference type="PANTHER" id="PTHR11070:SF2">
    <property type="entry name" value="ATP-DEPENDENT DNA HELICASE SRS2"/>
    <property type="match status" value="1"/>
</dbReference>
<dbReference type="Pfam" id="PF00580">
    <property type="entry name" value="UvrD-helicase"/>
    <property type="match status" value="1"/>
</dbReference>
<gene>
    <name evidence="15" type="primary">uvrD</name>
    <name evidence="15" type="ORF">ERCIKOCA2762_108</name>
</gene>
<dbReference type="Pfam" id="PF21196">
    <property type="entry name" value="PcrA_UvrD_tudor"/>
    <property type="match status" value="1"/>
</dbReference>
<evidence type="ECO:0000256" key="5">
    <source>
        <dbReference type="ARBA" id="ARBA00022840"/>
    </source>
</evidence>
<dbReference type="Gene3D" id="1.10.10.160">
    <property type="match status" value="1"/>
</dbReference>
<dbReference type="GO" id="GO:0016887">
    <property type="term" value="F:ATP hydrolysis activity"/>
    <property type="evidence" value="ECO:0007669"/>
    <property type="project" value="RHEA"/>
</dbReference>
<dbReference type="RefSeq" id="WP_157988286.1">
    <property type="nucleotide sequence ID" value="NZ_LR217715.1"/>
</dbReference>
<feature type="binding site" evidence="12">
    <location>
        <begin position="29"/>
        <end position="36"/>
    </location>
    <ligand>
        <name>ATP</name>
        <dbReference type="ChEBI" id="CHEBI:30616"/>
    </ligand>
</feature>
<keyword evidence="7" id="KW-0413">Isomerase</keyword>
<dbReference type="Gene3D" id="3.40.50.300">
    <property type="entry name" value="P-loop containing nucleotide triphosphate hydrolases"/>
    <property type="match status" value="2"/>
</dbReference>